<dbReference type="GO" id="GO:0005615">
    <property type="term" value="C:extracellular space"/>
    <property type="evidence" value="ECO:0007669"/>
    <property type="project" value="TreeGrafter"/>
</dbReference>
<gene>
    <name evidence="12" type="primary">LOC106744859</name>
</gene>
<dbReference type="KEGG" id="dqu:106744859"/>
<keyword evidence="9" id="KW-0732">Signal</keyword>
<evidence type="ECO:0000256" key="2">
    <source>
        <dbReference type="ARBA" id="ARBA00004613"/>
    </source>
</evidence>
<proteinExistence type="inferred from homology"/>
<dbReference type="GO" id="GO:0016042">
    <property type="term" value="P:lipid catabolic process"/>
    <property type="evidence" value="ECO:0007669"/>
    <property type="project" value="TreeGrafter"/>
</dbReference>
<dbReference type="OrthoDB" id="199913at2759"/>
<feature type="domain" description="Lipase" evidence="10">
    <location>
        <begin position="65"/>
        <end position="345"/>
    </location>
</feature>
<dbReference type="InterPro" id="IPR000734">
    <property type="entry name" value="TAG_lipase"/>
</dbReference>
<keyword evidence="11" id="KW-1185">Reference proteome</keyword>
<dbReference type="InterPro" id="IPR029058">
    <property type="entry name" value="AB_hydrolase_fold"/>
</dbReference>
<evidence type="ECO:0000256" key="4">
    <source>
        <dbReference type="ARBA" id="ARBA00013179"/>
    </source>
</evidence>
<accession>A0A6P3XB00</accession>
<dbReference type="Proteomes" id="UP000515204">
    <property type="component" value="Unplaced"/>
</dbReference>
<dbReference type="PRINTS" id="PR00825">
    <property type="entry name" value="DOLALLERGEN"/>
</dbReference>
<dbReference type="SUPFAM" id="SSF53474">
    <property type="entry name" value="alpha/beta-Hydrolases"/>
    <property type="match status" value="1"/>
</dbReference>
<dbReference type="InterPro" id="IPR033906">
    <property type="entry name" value="Lipase_N"/>
</dbReference>
<evidence type="ECO:0000256" key="6">
    <source>
        <dbReference type="ARBA" id="ARBA00022801"/>
    </source>
</evidence>
<dbReference type="RefSeq" id="XP_014475450.1">
    <property type="nucleotide sequence ID" value="XM_014619964.1"/>
</dbReference>
<dbReference type="EC" id="3.1.1.32" evidence="4"/>
<organism evidence="11 12">
    <name type="scientific">Dinoponera quadriceps</name>
    <name type="common">South American ant</name>
    <dbReference type="NCBI Taxonomy" id="609295"/>
    <lineage>
        <taxon>Eukaryota</taxon>
        <taxon>Metazoa</taxon>
        <taxon>Ecdysozoa</taxon>
        <taxon>Arthropoda</taxon>
        <taxon>Hexapoda</taxon>
        <taxon>Insecta</taxon>
        <taxon>Pterygota</taxon>
        <taxon>Neoptera</taxon>
        <taxon>Endopterygota</taxon>
        <taxon>Hymenoptera</taxon>
        <taxon>Apocrita</taxon>
        <taxon>Aculeata</taxon>
        <taxon>Formicoidea</taxon>
        <taxon>Formicidae</taxon>
        <taxon>Ponerinae</taxon>
        <taxon>Ponerini</taxon>
        <taxon>Dinoponera</taxon>
    </lineage>
</organism>
<feature type="chain" id="PRO_5027835466" description="phospholipase A1" evidence="9">
    <location>
        <begin position="21"/>
        <end position="350"/>
    </location>
</feature>
<dbReference type="PRINTS" id="PR00821">
    <property type="entry name" value="TAGLIPASE"/>
</dbReference>
<dbReference type="Gene3D" id="3.40.50.1820">
    <property type="entry name" value="alpha/beta hydrolase"/>
    <property type="match status" value="1"/>
</dbReference>
<protein>
    <recommendedName>
        <fullName evidence="4">phospholipase A1</fullName>
        <ecNumber evidence="4">3.1.1.32</ecNumber>
    </recommendedName>
</protein>
<comment type="similarity">
    <text evidence="3 8">Belongs to the AB hydrolase superfamily. Lipase family.</text>
</comment>
<evidence type="ECO:0000256" key="1">
    <source>
        <dbReference type="ARBA" id="ARBA00000111"/>
    </source>
</evidence>
<dbReference type="GeneID" id="106744859"/>
<dbReference type="InterPro" id="IPR002334">
    <property type="entry name" value="Allerg_PlipaseA1"/>
</dbReference>
<dbReference type="GO" id="GO:0017171">
    <property type="term" value="F:serine hydrolase activity"/>
    <property type="evidence" value="ECO:0007669"/>
    <property type="project" value="TreeGrafter"/>
</dbReference>
<comment type="catalytic activity">
    <reaction evidence="1">
        <text>a 1,2-diacyl-sn-glycero-3-phosphocholine + H2O = a 2-acyl-sn-glycero-3-phosphocholine + a fatty acid + H(+)</text>
        <dbReference type="Rhea" id="RHEA:18689"/>
        <dbReference type="ChEBI" id="CHEBI:15377"/>
        <dbReference type="ChEBI" id="CHEBI:15378"/>
        <dbReference type="ChEBI" id="CHEBI:28868"/>
        <dbReference type="ChEBI" id="CHEBI:57643"/>
        <dbReference type="ChEBI" id="CHEBI:57875"/>
        <dbReference type="EC" id="3.1.1.32"/>
    </reaction>
</comment>
<dbReference type="GO" id="GO:0008970">
    <property type="term" value="F:phospholipase A1 activity"/>
    <property type="evidence" value="ECO:0007669"/>
    <property type="project" value="UniProtKB-EC"/>
</dbReference>
<evidence type="ECO:0000256" key="9">
    <source>
        <dbReference type="SAM" id="SignalP"/>
    </source>
</evidence>
<dbReference type="FunFam" id="3.40.50.1820:FF:000076">
    <property type="entry name" value="phospholipase A1"/>
    <property type="match status" value="1"/>
</dbReference>
<evidence type="ECO:0000256" key="8">
    <source>
        <dbReference type="RuleBase" id="RU004262"/>
    </source>
</evidence>
<keyword evidence="5" id="KW-0964">Secreted</keyword>
<dbReference type="PANTHER" id="PTHR11610">
    <property type="entry name" value="LIPASE"/>
    <property type="match status" value="1"/>
</dbReference>
<reference evidence="12" key="1">
    <citation type="submission" date="2025-08" db="UniProtKB">
        <authorList>
            <consortium name="RefSeq"/>
        </authorList>
    </citation>
    <scope>IDENTIFICATION</scope>
</reference>
<sequence length="350" mass="39025">MAFVTTFCAFLSLSVPLNMAQLVGRRLPLQNFQDFHPEDGLLDIFLNPTPIISNDHALLGAILDLDFKAEDVTYDLYTKDNKEQAIPLRTGDIVQLKNSPFNPEWPTKIIIHGWIENGDTFWYHDIRRNYLSIGDYNIICVNWFPGANKEYLTSVRLTRQVGEYVAAFLEFLGSEAQVSFDDIHILGHSLGSHVAGNVGSFSSKKLGRITGLDPARPAYETPYLKDTEDRLDTTDANFVDVIHTCAGGLGFVRPIGHVDFYPNGGTFRQPGCPVFSAQSCSHGRSHQFFTESIVRPDAFVAIQCVNWMDFQLGKCNSNTTAIMGEFTSADTQGTFYLETNAQSPFGRGEI</sequence>
<dbReference type="PANTHER" id="PTHR11610:SF173">
    <property type="entry name" value="LIPASE DOMAIN-CONTAINING PROTEIN-RELATED"/>
    <property type="match status" value="1"/>
</dbReference>
<evidence type="ECO:0000256" key="5">
    <source>
        <dbReference type="ARBA" id="ARBA00022525"/>
    </source>
</evidence>
<evidence type="ECO:0000256" key="7">
    <source>
        <dbReference type="ARBA" id="ARBA00023157"/>
    </source>
</evidence>
<comment type="subcellular location">
    <subcellularLocation>
        <location evidence="2">Secreted</location>
    </subcellularLocation>
</comment>
<feature type="signal peptide" evidence="9">
    <location>
        <begin position="1"/>
        <end position="20"/>
    </location>
</feature>
<evidence type="ECO:0000313" key="11">
    <source>
        <dbReference type="Proteomes" id="UP000515204"/>
    </source>
</evidence>
<dbReference type="InterPro" id="IPR013818">
    <property type="entry name" value="Lipase"/>
</dbReference>
<evidence type="ECO:0000259" key="10">
    <source>
        <dbReference type="Pfam" id="PF00151"/>
    </source>
</evidence>
<keyword evidence="7" id="KW-1015">Disulfide bond</keyword>
<evidence type="ECO:0000313" key="12">
    <source>
        <dbReference type="RefSeq" id="XP_014475450.1"/>
    </source>
</evidence>
<dbReference type="AlphaFoldDB" id="A0A6P3XB00"/>
<dbReference type="CDD" id="cd00707">
    <property type="entry name" value="Pancreat_lipase_like"/>
    <property type="match status" value="1"/>
</dbReference>
<dbReference type="Pfam" id="PF00151">
    <property type="entry name" value="Lipase"/>
    <property type="match status" value="1"/>
</dbReference>
<evidence type="ECO:0000256" key="3">
    <source>
        <dbReference type="ARBA" id="ARBA00010701"/>
    </source>
</evidence>
<keyword evidence="6" id="KW-0378">Hydrolase</keyword>
<name>A0A6P3XB00_DINQU</name>